<evidence type="ECO:0000259" key="4">
    <source>
        <dbReference type="Pfam" id="PF24903"/>
    </source>
</evidence>
<evidence type="ECO:0000256" key="3">
    <source>
        <dbReference type="ARBA" id="ARBA00038329"/>
    </source>
</evidence>
<evidence type="ECO:0000256" key="1">
    <source>
        <dbReference type="ARBA" id="ARBA00023125"/>
    </source>
</evidence>
<dbReference type="STRING" id="178035.A0A154PTI4"/>
<dbReference type="SUPFAM" id="SSF50249">
    <property type="entry name" value="Nucleic acid-binding proteins"/>
    <property type="match status" value="3"/>
</dbReference>
<protein>
    <submittedName>
        <fullName evidence="5">Uncharacterized protein C16orf73 like protein</fullName>
    </submittedName>
</protein>
<evidence type="ECO:0000313" key="5">
    <source>
        <dbReference type="EMBL" id="KZC14500.1"/>
    </source>
</evidence>
<accession>A0A154PTI4</accession>
<dbReference type="PANTHER" id="PTHR21166:SF2">
    <property type="entry name" value="CELL DIVISION CONTROL PROTEIN 24 OB DOMAIN-CONTAINING PROTEIN-RELATED"/>
    <property type="match status" value="1"/>
</dbReference>
<sequence length="463" mass="52237">MSSVHRQALNSLQPGAQNALVIGIIIHINHGERGVWTFTLRDSKEDMINVTVWGSVQFVKKLSSNFHVGSIVEVINPKVVERRPEDRNELFVPSVSSRCSLTVNEGNALVQAHDAPTRSQYEPLLMLPIKNLTGLRCLKSIFENLESLRDQYVEVLVVVTFVSDIRNIITRDGRSIRFRNFEAVDGSTDEVVALVLWDNEWIERAAFWEPRRTVLFLTDARIVYDNFKKKIVLSLVRKTLITENPDLPQATTVRDSVKYSDPDVMSGSFFATPNPNTISTVMTIQDISNKLNKQPKQGDRIQFAVILKAYVIDIDVDSLNPGIISRRCALCKRIVLKDEDSCMNLECPSGNGSRVPMNVMSLNLKVNLKDDTGYLIGCKLSGDVAERVLGCTTAEFQAMKIPQREDLKWKYALETCDIRLHILGPTSVFPNAVYNILSICRIEDQDEDEDMQLLNDCVGTKKF</sequence>
<keyword evidence="6" id="KW-1185">Reference proteome</keyword>
<gene>
    <name evidence="5" type="ORF">WN55_06961</name>
</gene>
<dbReference type="Gene3D" id="2.40.50.140">
    <property type="entry name" value="Nucleic acid-binding proteins"/>
    <property type="match status" value="3"/>
</dbReference>
<keyword evidence="2" id="KW-0469">Meiosis</keyword>
<dbReference type="AlphaFoldDB" id="A0A154PTI4"/>
<comment type="similarity">
    <text evidence="3">Belongs to the MEIOB family.</text>
</comment>
<dbReference type="Pfam" id="PF24903">
    <property type="entry name" value="OB_MEIOB_N"/>
    <property type="match status" value="1"/>
</dbReference>
<name>A0A154PTI4_DUFNO</name>
<evidence type="ECO:0000313" key="6">
    <source>
        <dbReference type="Proteomes" id="UP000076502"/>
    </source>
</evidence>
<dbReference type="InterPro" id="IPR056880">
    <property type="entry name" value="OB_MEIOB_N"/>
</dbReference>
<dbReference type="InterPro" id="IPR012340">
    <property type="entry name" value="NA-bd_OB-fold"/>
</dbReference>
<organism evidence="5 6">
    <name type="scientific">Dufourea novaeangliae</name>
    <name type="common">Sweat bee</name>
    <dbReference type="NCBI Taxonomy" id="178035"/>
    <lineage>
        <taxon>Eukaryota</taxon>
        <taxon>Metazoa</taxon>
        <taxon>Ecdysozoa</taxon>
        <taxon>Arthropoda</taxon>
        <taxon>Hexapoda</taxon>
        <taxon>Insecta</taxon>
        <taxon>Pterygota</taxon>
        <taxon>Neoptera</taxon>
        <taxon>Endopterygota</taxon>
        <taxon>Hymenoptera</taxon>
        <taxon>Apocrita</taxon>
        <taxon>Aculeata</taxon>
        <taxon>Apoidea</taxon>
        <taxon>Anthophila</taxon>
        <taxon>Halictidae</taxon>
        <taxon>Rophitinae</taxon>
        <taxon>Dufourea</taxon>
    </lineage>
</organism>
<reference evidence="5 6" key="1">
    <citation type="submission" date="2015-07" db="EMBL/GenBank/DDBJ databases">
        <title>The genome of Dufourea novaeangliae.</title>
        <authorList>
            <person name="Pan H."/>
            <person name="Kapheim K."/>
        </authorList>
    </citation>
    <scope>NUCLEOTIDE SEQUENCE [LARGE SCALE GENOMIC DNA]</scope>
    <source>
        <strain evidence="5">0120121106</strain>
        <tissue evidence="5">Whole body</tissue>
    </source>
</reference>
<feature type="domain" description="MEIOB-like N-terminal" evidence="4">
    <location>
        <begin position="3"/>
        <end position="130"/>
    </location>
</feature>
<dbReference type="Proteomes" id="UP000076502">
    <property type="component" value="Unassembled WGS sequence"/>
</dbReference>
<dbReference type="PANTHER" id="PTHR21166">
    <property type="entry name" value="CELL DIVISION CONTROL PROTEIN 24 OB DOMAIN-CONTAINING PROTEIN-RELATED"/>
    <property type="match status" value="1"/>
</dbReference>
<dbReference type="GO" id="GO:0000712">
    <property type="term" value="P:resolution of meiotic recombination intermediates"/>
    <property type="evidence" value="ECO:0007669"/>
    <property type="project" value="TreeGrafter"/>
</dbReference>
<dbReference type="EMBL" id="KQ435078">
    <property type="protein sequence ID" value="KZC14500.1"/>
    <property type="molecule type" value="Genomic_DNA"/>
</dbReference>
<dbReference type="GO" id="GO:0008310">
    <property type="term" value="F:single-stranded DNA 3'-5' DNA exonuclease activity"/>
    <property type="evidence" value="ECO:0007669"/>
    <property type="project" value="TreeGrafter"/>
</dbReference>
<evidence type="ECO:0000256" key="2">
    <source>
        <dbReference type="ARBA" id="ARBA00023254"/>
    </source>
</evidence>
<proteinExistence type="inferred from homology"/>
<dbReference type="OrthoDB" id="9937820at2759"/>
<keyword evidence="1" id="KW-0238">DNA-binding</keyword>
<dbReference type="InterPro" id="IPR052469">
    <property type="entry name" value="MEIOB"/>
</dbReference>
<dbReference type="GO" id="GO:0003697">
    <property type="term" value="F:single-stranded DNA binding"/>
    <property type="evidence" value="ECO:0007669"/>
    <property type="project" value="TreeGrafter"/>
</dbReference>